<dbReference type="Pfam" id="PF13367">
    <property type="entry name" value="PrsW-protease"/>
    <property type="match status" value="1"/>
</dbReference>
<accession>A0A7I7XXI6</accession>
<name>A0A7I7XXI6_9MYCO</name>
<dbReference type="PANTHER" id="PTHR36844">
    <property type="entry name" value="PROTEASE PRSW"/>
    <property type="match status" value="1"/>
</dbReference>
<dbReference type="Proteomes" id="UP000466931">
    <property type="component" value="Chromosome"/>
</dbReference>
<evidence type="ECO:0000256" key="1">
    <source>
        <dbReference type="SAM" id="Phobius"/>
    </source>
</evidence>
<keyword evidence="1" id="KW-0812">Transmembrane</keyword>
<proteinExistence type="predicted"/>
<evidence type="ECO:0000313" key="2">
    <source>
        <dbReference type="EMBL" id="BBZ33844.1"/>
    </source>
</evidence>
<protein>
    <submittedName>
        <fullName evidence="2">Protease PrsW</fullName>
    </submittedName>
</protein>
<keyword evidence="1" id="KW-0472">Membrane</keyword>
<feature type="transmembrane region" description="Helical" evidence="1">
    <location>
        <begin position="244"/>
        <end position="261"/>
    </location>
</feature>
<feature type="transmembrane region" description="Helical" evidence="1">
    <location>
        <begin position="273"/>
        <end position="295"/>
    </location>
</feature>
<dbReference type="InterPro" id="IPR026898">
    <property type="entry name" value="PrsW"/>
</dbReference>
<dbReference type="PANTHER" id="PTHR36844:SF1">
    <property type="entry name" value="PROTEASE PRSW"/>
    <property type="match status" value="1"/>
</dbReference>
<dbReference type="GO" id="GO:0006508">
    <property type="term" value="P:proteolysis"/>
    <property type="evidence" value="ECO:0007669"/>
    <property type="project" value="UniProtKB-KW"/>
</dbReference>
<feature type="transmembrane region" description="Helical" evidence="1">
    <location>
        <begin position="26"/>
        <end position="44"/>
    </location>
</feature>
<keyword evidence="2" id="KW-0645">Protease</keyword>
<evidence type="ECO:0000313" key="3">
    <source>
        <dbReference type="Proteomes" id="UP000466931"/>
    </source>
</evidence>
<keyword evidence="2" id="KW-0378">Hydrolase</keyword>
<reference evidence="2" key="2">
    <citation type="submission" date="2020-02" db="EMBL/GenBank/DDBJ databases">
        <authorList>
            <person name="Matsumoto Y."/>
            <person name="Motooka D."/>
            <person name="Nakamura S."/>
        </authorList>
    </citation>
    <scope>NUCLEOTIDE SEQUENCE</scope>
    <source>
        <strain evidence="2">JCM 13671</strain>
    </source>
</reference>
<gene>
    <name evidence="2" type="ORF">MCNF_24490</name>
</gene>
<sequence>MTVMENHTAEPVTATRIPVVYRPESAVFWLFVAALGLSTALVLLNEGAAIAETLGAQIALAPLWLGLIVFLLWLMLKFDPFRSVRAHPQVLAAGAALGGTTAMVLALHGNTALFGFWRSVLGPDTADQWSAALSAPFVEEAAKAVCAAVVLVLSAAVFNRISHALLLGMFVGVGFDLMEDLVYASRQAIASLDSDVVGAGANLILRAFTAVPAHWSYTALATVGVLMLLPSFAGRDSWPRSRRLLAAVGLFGAASLMHFIWDAPGPDAPAAALGVLALKVVANVVIFLVPVLVLLRSERAWVSHQIAARPDLPFDQALLDSLLTRRDRRRYVREARRDGGRAAKSLARRSQRAALDVIQRG</sequence>
<feature type="transmembrane region" description="Helical" evidence="1">
    <location>
        <begin position="56"/>
        <end position="78"/>
    </location>
</feature>
<keyword evidence="3" id="KW-1185">Reference proteome</keyword>
<feature type="transmembrane region" description="Helical" evidence="1">
    <location>
        <begin position="215"/>
        <end position="232"/>
    </location>
</feature>
<dbReference type="GO" id="GO:0008233">
    <property type="term" value="F:peptidase activity"/>
    <property type="evidence" value="ECO:0007669"/>
    <property type="project" value="UniProtKB-KW"/>
</dbReference>
<dbReference type="EMBL" id="AP022612">
    <property type="protein sequence ID" value="BBZ33844.1"/>
    <property type="molecule type" value="Genomic_DNA"/>
</dbReference>
<reference evidence="2" key="1">
    <citation type="journal article" date="2019" name="Emerg. Microbes Infect.">
        <title>Comprehensive subspecies identification of 175 nontuberculous mycobacteria species based on 7547 genomic profiles.</title>
        <authorList>
            <person name="Matsumoto Y."/>
            <person name="Kinjo T."/>
            <person name="Motooka D."/>
            <person name="Nabeya D."/>
            <person name="Jung N."/>
            <person name="Uechi K."/>
            <person name="Horii T."/>
            <person name="Iida T."/>
            <person name="Fujita J."/>
            <person name="Nakamura S."/>
        </authorList>
    </citation>
    <scope>NUCLEOTIDE SEQUENCE [LARGE SCALE GENOMIC DNA]</scope>
    <source>
        <strain evidence="2">JCM 13671</strain>
    </source>
</reference>
<keyword evidence="1" id="KW-1133">Transmembrane helix</keyword>
<dbReference type="AlphaFoldDB" id="A0A7I7XXI6"/>
<organism evidence="2 3">
    <name type="scientific">Mycolicibacterium confluentis</name>
    <dbReference type="NCBI Taxonomy" id="28047"/>
    <lineage>
        <taxon>Bacteria</taxon>
        <taxon>Bacillati</taxon>
        <taxon>Actinomycetota</taxon>
        <taxon>Actinomycetes</taxon>
        <taxon>Mycobacteriales</taxon>
        <taxon>Mycobacteriaceae</taxon>
        <taxon>Mycolicibacterium</taxon>
    </lineage>
</organism>